<evidence type="ECO:0000256" key="2">
    <source>
        <dbReference type="ARBA" id="ARBA00023125"/>
    </source>
</evidence>
<sequence>MEYETYQPDLELSDFVKCFWTLRVPAGPDPQKQRIVPDGCVEMIFTLGDDVRRYINETDHIIQPRGMILGQLTEPLCIEPTGAVDTFAVRFFPGGFIPFTTLSMPDLENTETDMSAVFGEEDAANLKKLVVNAANTEERIQIVQAFLAQKLRDAKHIDRILRSTVDLILASKGRVPVGGILQENILKRRQLERRFSKLVGLSPKQLARIVRLQSTLQMLLNNDDSSLTSLAIENEYYDQAHFIKDFREFTGTNPNKFLKDNALVLSTAFYQKE</sequence>
<dbReference type="PANTHER" id="PTHR46796">
    <property type="entry name" value="HTH-TYPE TRANSCRIPTIONAL ACTIVATOR RHAS-RELATED"/>
    <property type="match status" value="1"/>
</dbReference>
<dbReference type="InterPro" id="IPR050204">
    <property type="entry name" value="AraC_XylS_family_regulators"/>
</dbReference>
<keyword evidence="2" id="KW-0238">DNA-binding</keyword>
<dbReference type="Gene3D" id="1.10.10.60">
    <property type="entry name" value="Homeodomain-like"/>
    <property type="match status" value="1"/>
</dbReference>
<dbReference type="InterPro" id="IPR018060">
    <property type="entry name" value="HTH_AraC"/>
</dbReference>
<organism evidence="5 6">
    <name type="scientific">Dyadobacter linearis</name>
    <dbReference type="NCBI Taxonomy" id="2823330"/>
    <lineage>
        <taxon>Bacteria</taxon>
        <taxon>Pseudomonadati</taxon>
        <taxon>Bacteroidota</taxon>
        <taxon>Cytophagia</taxon>
        <taxon>Cytophagales</taxon>
        <taxon>Spirosomataceae</taxon>
        <taxon>Dyadobacter</taxon>
    </lineage>
</organism>
<evidence type="ECO:0000256" key="3">
    <source>
        <dbReference type="ARBA" id="ARBA00023163"/>
    </source>
</evidence>
<dbReference type="PROSITE" id="PS01124">
    <property type="entry name" value="HTH_ARAC_FAMILY_2"/>
    <property type="match status" value="1"/>
</dbReference>
<dbReference type="SMART" id="SM00342">
    <property type="entry name" value="HTH_ARAC"/>
    <property type="match status" value="1"/>
</dbReference>
<proteinExistence type="predicted"/>
<dbReference type="Pfam" id="PF20240">
    <property type="entry name" value="DUF6597"/>
    <property type="match status" value="1"/>
</dbReference>
<name>A0ABM8UJD7_9BACT</name>
<dbReference type="Proteomes" id="UP000679725">
    <property type="component" value="Unassembled WGS sequence"/>
</dbReference>
<dbReference type="RefSeq" id="WP_215231772.1">
    <property type="nucleotide sequence ID" value="NZ_CAJRAU010000001.1"/>
</dbReference>
<evidence type="ECO:0000256" key="1">
    <source>
        <dbReference type="ARBA" id="ARBA00023015"/>
    </source>
</evidence>
<keyword evidence="3" id="KW-0804">Transcription</keyword>
<dbReference type="InterPro" id="IPR009057">
    <property type="entry name" value="Homeodomain-like_sf"/>
</dbReference>
<gene>
    <name evidence="5" type="ORF">DYBT9623_00332</name>
</gene>
<reference evidence="5 6" key="1">
    <citation type="submission" date="2021-04" db="EMBL/GenBank/DDBJ databases">
        <authorList>
            <person name="Rodrigo-Torres L."/>
            <person name="Arahal R. D."/>
            <person name="Lucena T."/>
        </authorList>
    </citation>
    <scope>NUCLEOTIDE SEQUENCE [LARGE SCALE GENOMIC DNA]</scope>
    <source>
        <strain evidence="5 6">CECT 9623</strain>
    </source>
</reference>
<dbReference type="SUPFAM" id="SSF46689">
    <property type="entry name" value="Homeodomain-like"/>
    <property type="match status" value="1"/>
</dbReference>
<dbReference type="Pfam" id="PF12833">
    <property type="entry name" value="HTH_18"/>
    <property type="match status" value="1"/>
</dbReference>
<dbReference type="EMBL" id="CAJRAU010000001">
    <property type="protein sequence ID" value="CAG5067611.1"/>
    <property type="molecule type" value="Genomic_DNA"/>
</dbReference>
<feature type="domain" description="HTH araC/xylS-type" evidence="4">
    <location>
        <begin position="159"/>
        <end position="260"/>
    </location>
</feature>
<comment type="caution">
    <text evidence="5">The sequence shown here is derived from an EMBL/GenBank/DDBJ whole genome shotgun (WGS) entry which is preliminary data.</text>
</comment>
<keyword evidence="1" id="KW-0805">Transcription regulation</keyword>
<evidence type="ECO:0000313" key="6">
    <source>
        <dbReference type="Proteomes" id="UP000679725"/>
    </source>
</evidence>
<dbReference type="PANTHER" id="PTHR46796:SF13">
    <property type="entry name" value="HTH-TYPE TRANSCRIPTIONAL ACTIVATOR RHAS"/>
    <property type="match status" value="1"/>
</dbReference>
<keyword evidence="6" id="KW-1185">Reference proteome</keyword>
<dbReference type="InterPro" id="IPR046532">
    <property type="entry name" value="DUF6597"/>
</dbReference>
<evidence type="ECO:0000313" key="5">
    <source>
        <dbReference type="EMBL" id="CAG5067611.1"/>
    </source>
</evidence>
<evidence type="ECO:0000259" key="4">
    <source>
        <dbReference type="PROSITE" id="PS01124"/>
    </source>
</evidence>
<accession>A0ABM8UJD7</accession>
<protein>
    <recommendedName>
        <fullName evidence="4">HTH araC/xylS-type domain-containing protein</fullName>
    </recommendedName>
</protein>